<evidence type="ECO:0000313" key="2">
    <source>
        <dbReference type="EMBL" id="QSB16666.1"/>
    </source>
</evidence>
<protein>
    <submittedName>
        <fullName evidence="2">Class I SAM-dependent methyltransferase</fullName>
    </submittedName>
</protein>
<dbReference type="AlphaFoldDB" id="A0A895YPK9"/>
<dbReference type="GO" id="GO:0008757">
    <property type="term" value="F:S-adenosylmethionine-dependent methyltransferase activity"/>
    <property type="evidence" value="ECO:0007669"/>
    <property type="project" value="InterPro"/>
</dbReference>
<accession>A0A895YPK9</accession>
<evidence type="ECO:0000259" key="1">
    <source>
        <dbReference type="Pfam" id="PF08241"/>
    </source>
</evidence>
<proteinExistence type="predicted"/>
<dbReference type="SUPFAM" id="SSF53335">
    <property type="entry name" value="S-adenosyl-L-methionine-dependent methyltransferases"/>
    <property type="match status" value="1"/>
</dbReference>
<sequence length="249" mass="27387">MDPTTRANRLVWEDASQKYVNEYDEFRNQAATGSSLLDAERELLRDVLRDAPAVVHLQSGHGLEDAALVHAGASSVVGVDFSAVAAGAAQRRAAELGVACRYVVAAVPQVPLADASADLVYTGKGALNWMPDLAAWSREVGRLLRPSGQLFIYEAHPAVPLWTWDTDRPRIRPDRSYFDRSHVNDTFPANGAVEWQWTLGQIVTTLIGAGMEILHLREYPEPFWRAGGVTAAAWEGQLPNAFSLLARRR</sequence>
<keyword evidence="2" id="KW-0489">Methyltransferase</keyword>
<dbReference type="Proteomes" id="UP000662857">
    <property type="component" value="Chromosome"/>
</dbReference>
<reference evidence="2" key="1">
    <citation type="submission" date="2021-02" db="EMBL/GenBank/DDBJ databases">
        <title>Natrosporangium hydrolyticum gen. nov., sp. nov, a haloalkaliphilic actinobacterium from a soda solonchak soil.</title>
        <authorList>
            <person name="Sorokin D.Y."/>
            <person name="Khijniak T.V."/>
            <person name="Zakharycheva A.P."/>
            <person name="Boueva O.V."/>
            <person name="Ariskina E.V."/>
            <person name="Hahnke R.L."/>
            <person name="Bunk B."/>
            <person name="Sproer C."/>
            <person name="Schumann P."/>
            <person name="Evtushenko L.I."/>
            <person name="Kublanov I.V."/>
        </authorList>
    </citation>
    <scope>NUCLEOTIDE SEQUENCE</scope>
    <source>
        <strain evidence="2">DSM 106523</strain>
    </source>
</reference>
<keyword evidence="2" id="KW-0808">Transferase</keyword>
<feature type="domain" description="Methyltransferase type 11" evidence="1">
    <location>
        <begin position="58"/>
        <end position="152"/>
    </location>
</feature>
<dbReference type="KEGG" id="nhy:JQS43_10505"/>
<dbReference type="RefSeq" id="WP_239678892.1">
    <property type="nucleotide sequence ID" value="NZ_CP070499.1"/>
</dbReference>
<dbReference type="GO" id="GO:0032259">
    <property type="term" value="P:methylation"/>
    <property type="evidence" value="ECO:0007669"/>
    <property type="project" value="UniProtKB-KW"/>
</dbReference>
<dbReference type="Gene3D" id="3.40.50.150">
    <property type="entry name" value="Vaccinia Virus protein VP39"/>
    <property type="match status" value="1"/>
</dbReference>
<dbReference type="Pfam" id="PF08241">
    <property type="entry name" value="Methyltransf_11"/>
    <property type="match status" value="1"/>
</dbReference>
<dbReference type="InterPro" id="IPR029063">
    <property type="entry name" value="SAM-dependent_MTases_sf"/>
</dbReference>
<evidence type="ECO:0000313" key="3">
    <source>
        <dbReference type="Proteomes" id="UP000662857"/>
    </source>
</evidence>
<organism evidence="2 3">
    <name type="scientific">Natronosporangium hydrolyticum</name>
    <dbReference type="NCBI Taxonomy" id="2811111"/>
    <lineage>
        <taxon>Bacteria</taxon>
        <taxon>Bacillati</taxon>
        <taxon>Actinomycetota</taxon>
        <taxon>Actinomycetes</taxon>
        <taxon>Micromonosporales</taxon>
        <taxon>Micromonosporaceae</taxon>
        <taxon>Natronosporangium</taxon>
    </lineage>
</organism>
<keyword evidence="3" id="KW-1185">Reference proteome</keyword>
<dbReference type="EMBL" id="CP070499">
    <property type="protein sequence ID" value="QSB16666.1"/>
    <property type="molecule type" value="Genomic_DNA"/>
</dbReference>
<dbReference type="InterPro" id="IPR013216">
    <property type="entry name" value="Methyltransf_11"/>
</dbReference>
<gene>
    <name evidence="2" type="ORF">JQS43_10505</name>
</gene>
<name>A0A895YPK9_9ACTN</name>